<dbReference type="InParanoid" id="A0A0R2G4L1"/>
<keyword evidence="2" id="KW-1185">Reference proteome</keyword>
<organism evidence="1 2">
    <name type="scientific">Weissella halotolerans DSM 20190</name>
    <dbReference type="NCBI Taxonomy" id="1123500"/>
    <lineage>
        <taxon>Bacteria</taxon>
        <taxon>Bacillati</taxon>
        <taxon>Bacillota</taxon>
        <taxon>Bacilli</taxon>
        <taxon>Lactobacillales</taxon>
        <taxon>Lactobacillaceae</taxon>
        <taxon>Weissella</taxon>
    </lineage>
</organism>
<evidence type="ECO:0008006" key="3">
    <source>
        <dbReference type="Google" id="ProtNLM"/>
    </source>
</evidence>
<evidence type="ECO:0000313" key="2">
    <source>
        <dbReference type="Proteomes" id="UP000051296"/>
    </source>
</evidence>
<dbReference type="STRING" id="1123500.GCA_000420365_00952"/>
<dbReference type="EMBL" id="JQAX01000003">
    <property type="protein sequence ID" value="KRN31789.1"/>
    <property type="molecule type" value="Genomic_DNA"/>
</dbReference>
<proteinExistence type="predicted"/>
<gene>
    <name evidence="1" type="ORF">IV68_GL001047</name>
</gene>
<dbReference type="AlphaFoldDB" id="A0A0R2G4L1"/>
<dbReference type="eggNOG" id="COG1388">
    <property type="taxonomic scope" value="Bacteria"/>
</dbReference>
<evidence type="ECO:0000313" key="1">
    <source>
        <dbReference type="EMBL" id="KRN31789.1"/>
    </source>
</evidence>
<sequence length="52" mass="5486">MSPAGYRGLGQTMQAWGTGSVASQTQGMVNYAIDRYGSIAGAVAYRAANGWW</sequence>
<reference evidence="1 2" key="1">
    <citation type="journal article" date="2015" name="Genome Announc.">
        <title>Expanding the biotechnology potential of lactobacilli through comparative genomics of 213 strains and associated genera.</title>
        <authorList>
            <person name="Sun Z."/>
            <person name="Harris H.M."/>
            <person name="McCann A."/>
            <person name="Guo C."/>
            <person name="Argimon S."/>
            <person name="Zhang W."/>
            <person name="Yang X."/>
            <person name="Jeffery I.B."/>
            <person name="Cooney J.C."/>
            <person name="Kagawa T.F."/>
            <person name="Liu W."/>
            <person name="Song Y."/>
            <person name="Salvetti E."/>
            <person name="Wrobel A."/>
            <person name="Rasinkangas P."/>
            <person name="Parkhill J."/>
            <person name="Rea M.C."/>
            <person name="O'Sullivan O."/>
            <person name="Ritari J."/>
            <person name="Douillard F.P."/>
            <person name="Paul Ross R."/>
            <person name="Yang R."/>
            <person name="Briner A.E."/>
            <person name="Felis G.E."/>
            <person name="de Vos W.M."/>
            <person name="Barrangou R."/>
            <person name="Klaenhammer T.R."/>
            <person name="Caufield P.W."/>
            <person name="Cui Y."/>
            <person name="Zhang H."/>
            <person name="O'Toole P.W."/>
        </authorList>
    </citation>
    <scope>NUCLEOTIDE SEQUENCE [LARGE SCALE GENOMIC DNA]</scope>
    <source>
        <strain evidence="1 2">DSM 20190</strain>
    </source>
</reference>
<protein>
    <recommendedName>
        <fullName evidence="3">Transglycosylase SLT domain-containing protein</fullName>
    </recommendedName>
</protein>
<name>A0A0R2G4L1_9LACO</name>
<comment type="caution">
    <text evidence="1">The sequence shown here is derived from an EMBL/GenBank/DDBJ whole genome shotgun (WGS) entry which is preliminary data.</text>
</comment>
<accession>A0A0R2G4L1</accession>
<dbReference type="Proteomes" id="UP000051296">
    <property type="component" value="Unassembled WGS sequence"/>
</dbReference>
<dbReference type="PATRIC" id="fig|1123500.6.peg.1050"/>